<dbReference type="AlphaFoldDB" id="F2TZE3"/>
<dbReference type="Proteomes" id="UP000007799">
    <property type="component" value="Unassembled WGS sequence"/>
</dbReference>
<dbReference type="Gene3D" id="6.10.250.780">
    <property type="match status" value="1"/>
</dbReference>
<evidence type="ECO:0000256" key="3">
    <source>
        <dbReference type="ARBA" id="ARBA00022490"/>
    </source>
</evidence>
<keyword evidence="4" id="KW-0547">Nucleotide-binding</keyword>
<dbReference type="EMBL" id="GL832957">
    <property type="protein sequence ID" value="EGD78967.1"/>
    <property type="molecule type" value="Genomic_DNA"/>
</dbReference>
<dbReference type="SMART" id="SM00044">
    <property type="entry name" value="CYCc"/>
    <property type="match status" value="1"/>
</dbReference>
<dbReference type="Gene3D" id="3.30.450.260">
    <property type="entry name" value="Haem NO binding associated domain"/>
    <property type="match status" value="1"/>
</dbReference>
<dbReference type="PANTHER" id="PTHR45655:SF13">
    <property type="entry name" value="SOLUBLE GUANYLATE CYCLASE GCY-32-RELATED"/>
    <property type="match status" value="1"/>
</dbReference>
<dbReference type="GO" id="GO:0019934">
    <property type="term" value="P:cGMP-mediated signaling"/>
    <property type="evidence" value="ECO:0007669"/>
    <property type="project" value="TreeGrafter"/>
</dbReference>
<dbReference type="GO" id="GO:0020037">
    <property type="term" value="F:heme binding"/>
    <property type="evidence" value="ECO:0007669"/>
    <property type="project" value="InterPro"/>
</dbReference>
<gene>
    <name evidence="10" type="ORF">PTSG_01941</name>
</gene>
<dbReference type="CDD" id="cd07302">
    <property type="entry name" value="CHD"/>
    <property type="match status" value="1"/>
</dbReference>
<dbReference type="Gene3D" id="3.30.70.1230">
    <property type="entry name" value="Nucleotide cyclase"/>
    <property type="match status" value="1"/>
</dbReference>
<feature type="domain" description="Guanylate cyclase" evidence="9">
    <location>
        <begin position="467"/>
        <end position="595"/>
    </location>
</feature>
<sequence length="703" mass="77380">MYGLLHKALTSWVESLPDGDELLQEIMKVINFSGHPDDFFRYYSDEQTALFLSTVAKITGRSEEDCKYEAGGFFLTGILESGYGHALRTLGDDFFTMLQNLDSLHESFLPSFPKMRTPSIRPTRNPDGTMTIHYYSDSVGLAPFMMGALKACALRIYDLDIDIRHRTKKGAGDNHDVFHVFMDPRGFGIEKEVDETVNNMCNLTLSGSLTNDLFPWHFAVGRDLNVTSVGKHLGSRLKEPPVGRPAKAIFKIVNPVDVTFDFETLASLDGVSCLFKIDVKHLRDPAFATAGTPGSVHSVSLGAASHTSSQRADACPFSGNSSMASSNMSSKRSSALSFASHRFNMRAEHIKLHGQVTYHADSDCVVFFGTPALRSLEEMEAQRIELSEMPLHSHGREYLYGSMFQSASAKNSNEVDKKLAELDQSMAEVQHKKKEIDSLLHSILPPTVAGSLARGEIPPAERYQHVTVLFSDIAGFTNISSDVPATEVMDMLHELFLKFDDLADKHGCYKVETIGDAYMVAAGCPEKCEDHALRVARLAIDMVRTAQSVLSPLDGEPIRIRVGLHSGPLMAGVVGRARPRYCLFGDTVNVASRMESNGLPGCIQTSYRFTQALPPDHPLEIVARGHIDIKGKGCMKTFLVLGAHDDGDQEPLLPTESTSDDLAPKLYEMMAGKSNVEDRLAEISTSATALRNRRKQLARSHVV</sequence>
<dbReference type="InterPro" id="IPR011644">
    <property type="entry name" value="Heme_NO-bd"/>
</dbReference>
<evidence type="ECO:0000256" key="6">
    <source>
        <dbReference type="ARBA" id="ARBA00023239"/>
    </source>
</evidence>
<evidence type="ECO:0000256" key="8">
    <source>
        <dbReference type="RuleBase" id="RU000405"/>
    </source>
</evidence>
<dbReference type="PROSITE" id="PS00452">
    <property type="entry name" value="GUANYLATE_CYCLASE_1"/>
    <property type="match status" value="1"/>
</dbReference>
<dbReference type="InterPro" id="IPR029787">
    <property type="entry name" value="Nucleotide_cyclase"/>
</dbReference>
<keyword evidence="6 8" id="KW-0456">Lyase</keyword>
<dbReference type="SUPFAM" id="SSF111126">
    <property type="entry name" value="Ligand-binding domain in the NO signalling and Golgi transport"/>
    <property type="match status" value="1"/>
</dbReference>
<evidence type="ECO:0000256" key="5">
    <source>
        <dbReference type="ARBA" id="ARBA00023134"/>
    </source>
</evidence>
<dbReference type="InterPro" id="IPR018297">
    <property type="entry name" value="A/G_cyclase_CS"/>
</dbReference>
<dbReference type="Pfam" id="PF00211">
    <property type="entry name" value="Guanylate_cyc"/>
    <property type="match status" value="1"/>
</dbReference>
<name>F2TZE3_SALR5</name>
<keyword evidence="11" id="KW-1185">Reference proteome</keyword>
<dbReference type="FunCoup" id="F2TZE3">
    <property type="interactions" value="45"/>
</dbReference>
<evidence type="ECO:0000313" key="10">
    <source>
        <dbReference type="EMBL" id="EGD78967.1"/>
    </source>
</evidence>
<dbReference type="PROSITE" id="PS50125">
    <property type="entry name" value="GUANYLATE_CYCLASE_2"/>
    <property type="match status" value="1"/>
</dbReference>
<dbReference type="STRING" id="946362.F2TZE3"/>
<dbReference type="GO" id="GO:0070482">
    <property type="term" value="P:response to oxygen levels"/>
    <property type="evidence" value="ECO:0007669"/>
    <property type="project" value="TreeGrafter"/>
</dbReference>
<dbReference type="InterPro" id="IPR038158">
    <property type="entry name" value="H-NOX_domain_sf"/>
</dbReference>
<keyword evidence="5" id="KW-0342">GTP-binding</keyword>
<evidence type="ECO:0000256" key="1">
    <source>
        <dbReference type="ARBA" id="ARBA00004496"/>
    </source>
</evidence>
<dbReference type="Pfam" id="PF07701">
    <property type="entry name" value="HNOBA"/>
    <property type="match status" value="1"/>
</dbReference>
<keyword evidence="7" id="KW-0141">cGMP biosynthesis</keyword>
<dbReference type="InterPro" id="IPR011645">
    <property type="entry name" value="HNOB_dom_associated"/>
</dbReference>
<dbReference type="GO" id="GO:0004383">
    <property type="term" value="F:guanylate cyclase activity"/>
    <property type="evidence" value="ECO:0007669"/>
    <property type="project" value="UniProtKB-EC"/>
</dbReference>
<dbReference type="eggNOG" id="KOG4171">
    <property type="taxonomic scope" value="Eukaryota"/>
</dbReference>
<dbReference type="InParanoid" id="F2TZE3"/>
<evidence type="ECO:0000256" key="2">
    <source>
        <dbReference type="ARBA" id="ARBA00012202"/>
    </source>
</evidence>
<organism evidence="11">
    <name type="scientific">Salpingoeca rosetta (strain ATCC 50818 / BSB-021)</name>
    <dbReference type="NCBI Taxonomy" id="946362"/>
    <lineage>
        <taxon>Eukaryota</taxon>
        <taxon>Choanoflagellata</taxon>
        <taxon>Craspedida</taxon>
        <taxon>Salpingoecidae</taxon>
        <taxon>Salpingoeca</taxon>
    </lineage>
</organism>
<accession>F2TZE3</accession>
<dbReference type="Pfam" id="PF07700">
    <property type="entry name" value="HNOB"/>
    <property type="match status" value="1"/>
</dbReference>
<dbReference type="GO" id="GO:0008074">
    <property type="term" value="C:guanylate cyclase complex, soluble"/>
    <property type="evidence" value="ECO:0007669"/>
    <property type="project" value="TreeGrafter"/>
</dbReference>
<evidence type="ECO:0000259" key="9">
    <source>
        <dbReference type="PROSITE" id="PS50125"/>
    </source>
</evidence>
<dbReference type="InterPro" id="IPR024096">
    <property type="entry name" value="NO_sig/Golgi_transp_ligand-bd"/>
</dbReference>
<dbReference type="InterPro" id="IPR001054">
    <property type="entry name" value="A/G_cyclase"/>
</dbReference>
<dbReference type="GeneID" id="16078518"/>
<dbReference type="FunFam" id="3.30.70.1230:FF:000030">
    <property type="entry name" value="Si:ch211-215j19.12"/>
    <property type="match status" value="1"/>
</dbReference>
<dbReference type="KEGG" id="sre:PTSG_01941"/>
<dbReference type="Gene3D" id="3.90.1520.10">
    <property type="entry name" value="H-NOX domain"/>
    <property type="match status" value="1"/>
</dbReference>
<dbReference type="OrthoDB" id="6127067at2759"/>
<dbReference type="GO" id="GO:0005525">
    <property type="term" value="F:GTP binding"/>
    <property type="evidence" value="ECO:0007669"/>
    <property type="project" value="UniProtKB-KW"/>
</dbReference>
<dbReference type="RefSeq" id="XP_004997923.1">
    <property type="nucleotide sequence ID" value="XM_004997866.1"/>
</dbReference>
<dbReference type="SUPFAM" id="SSF55073">
    <property type="entry name" value="Nucleotide cyclase"/>
    <property type="match status" value="1"/>
</dbReference>
<evidence type="ECO:0000256" key="7">
    <source>
        <dbReference type="ARBA" id="ARBA00023293"/>
    </source>
</evidence>
<comment type="similarity">
    <text evidence="8">Belongs to the adenylyl cyclase class-4/guanylyl cyclase family.</text>
</comment>
<dbReference type="InterPro" id="IPR042463">
    <property type="entry name" value="HNOB_dom_associated_sf"/>
</dbReference>
<evidence type="ECO:0000313" key="11">
    <source>
        <dbReference type="Proteomes" id="UP000007799"/>
    </source>
</evidence>
<dbReference type="PANTHER" id="PTHR45655">
    <property type="entry name" value="GUANYLATE CYCLASE SOLUBLE SUBUNIT BETA-2"/>
    <property type="match status" value="1"/>
</dbReference>
<reference evidence="10" key="1">
    <citation type="submission" date="2009-08" db="EMBL/GenBank/DDBJ databases">
        <title>Annotation of Salpingoeca rosetta.</title>
        <authorList>
            <consortium name="The Broad Institute Genome Sequencing Platform"/>
            <person name="Russ C."/>
            <person name="Cuomo C."/>
            <person name="Burger G."/>
            <person name="Gray M.W."/>
            <person name="Holland P.W.H."/>
            <person name="King N."/>
            <person name="Lang F.B.F."/>
            <person name="Roger A.J."/>
            <person name="Ruiz-Trillo I."/>
            <person name="Young S.K."/>
            <person name="Zeng Q."/>
            <person name="Gargeya S."/>
            <person name="Alvarado L."/>
            <person name="Berlin A."/>
            <person name="Chapman S.B."/>
            <person name="Chen Z."/>
            <person name="Freedman E."/>
            <person name="Gellesch M."/>
            <person name="Goldberg J."/>
            <person name="Griggs A."/>
            <person name="Gujja S."/>
            <person name="Heilman E."/>
            <person name="Heiman D."/>
            <person name="Howarth C."/>
            <person name="Mehta T."/>
            <person name="Neiman D."/>
            <person name="Pearson M."/>
            <person name="Roberts A."/>
            <person name="Saif S."/>
            <person name="Shea T."/>
            <person name="Shenoy N."/>
            <person name="Sisk P."/>
            <person name="Stolte C."/>
            <person name="Sykes S."/>
            <person name="White J."/>
            <person name="Yandava C."/>
            <person name="Haas B."/>
            <person name="Nusbaum C."/>
            <person name="Birren B."/>
        </authorList>
    </citation>
    <scope>NUCLEOTIDE SEQUENCE [LARGE SCALE GENOMIC DNA]</scope>
    <source>
        <strain evidence="10">ATCC 50818</strain>
    </source>
</reference>
<protein>
    <recommendedName>
        <fullName evidence="2">guanylate cyclase</fullName>
        <ecNumber evidence="2">4.6.1.2</ecNumber>
    </recommendedName>
</protein>
<evidence type="ECO:0000256" key="4">
    <source>
        <dbReference type="ARBA" id="ARBA00022741"/>
    </source>
</evidence>
<keyword evidence="3" id="KW-0963">Cytoplasm</keyword>
<comment type="subcellular location">
    <subcellularLocation>
        <location evidence="1">Cytoplasm</location>
    </subcellularLocation>
</comment>
<dbReference type="EC" id="4.6.1.2" evidence="2"/>
<proteinExistence type="inferred from homology"/>